<sequence length="261" mass="25898">MRAGGRRAGLATLGVALLVSACSLAGGGAAHATGVRTELGCTSGGFLAFWDAAPCPGDEETGHDDGPGTEEPGQTEPTDPPASEEPGAQEPGTEEPDANAPGAATPGSALEPPAGPVPDAPADPAGMVFTPNPAILTASTLSIEGLHSLEIVTVDLADGSTSRALKITADRVVIGGFGLDVPTGDGGLDTTATTLTVEGSASIWTPSITAVLADGVEHVIDTLSQPDPAALGQLLKLRLPLLGMTADSVAYTDTDQAVYEG</sequence>
<keyword evidence="2" id="KW-0732">Signal</keyword>
<organism evidence="3 4">
    <name type="scientific">Agromyces intestinalis</name>
    <dbReference type="NCBI Taxonomy" id="2592652"/>
    <lineage>
        <taxon>Bacteria</taxon>
        <taxon>Bacillati</taxon>
        <taxon>Actinomycetota</taxon>
        <taxon>Actinomycetes</taxon>
        <taxon>Micrococcales</taxon>
        <taxon>Microbacteriaceae</taxon>
        <taxon>Agromyces</taxon>
    </lineage>
</organism>
<keyword evidence="4" id="KW-1185">Reference proteome</keyword>
<evidence type="ECO:0000313" key="4">
    <source>
        <dbReference type="Proteomes" id="UP000324678"/>
    </source>
</evidence>
<evidence type="ECO:0000313" key="3">
    <source>
        <dbReference type="EMBL" id="QEO15441.1"/>
    </source>
</evidence>
<dbReference type="EMBL" id="CP043505">
    <property type="protein sequence ID" value="QEO15441.1"/>
    <property type="molecule type" value="Genomic_DNA"/>
</dbReference>
<dbReference type="Proteomes" id="UP000324678">
    <property type="component" value="Chromosome"/>
</dbReference>
<feature type="chain" id="PRO_5039730356" description="Lipoprotein" evidence="2">
    <location>
        <begin position="26"/>
        <end position="261"/>
    </location>
</feature>
<feature type="signal peptide" evidence="2">
    <location>
        <begin position="1"/>
        <end position="25"/>
    </location>
</feature>
<reference evidence="3 4" key="1">
    <citation type="submission" date="2019-09" db="EMBL/GenBank/DDBJ databases">
        <title>Genome sequencing of strain KACC 19306.</title>
        <authorList>
            <person name="Heo J."/>
            <person name="Kim S.-J."/>
            <person name="Kim J.-S."/>
            <person name="Hong S.-B."/>
            <person name="Kwon S.-W."/>
        </authorList>
    </citation>
    <scope>NUCLEOTIDE SEQUENCE [LARGE SCALE GENOMIC DNA]</scope>
    <source>
        <strain evidence="3 4">KACC 19306</strain>
    </source>
</reference>
<gene>
    <name evidence="3" type="ORF">FLP10_14140</name>
</gene>
<proteinExistence type="predicted"/>
<accession>A0A5C1YHJ2</accession>
<evidence type="ECO:0008006" key="5">
    <source>
        <dbReference type="Google" id="ProtNLM"/>
    </source>
</evidence>
<dbReference type="AlphaFoldDB" id="A0A5C1YHJ2"/>
<dbReference type="RefSeq" id="WP_149161455.1">
    <property type="nucleotide sequence ID" value="NZ_CP043505.1"/>
</dbReference>
<dbReference type="PROSITE" id="PS51257">
    <property type="entry name" value="PROKAR_LIPOPROTEIN"/>
    <property type="match status" value="1"/>
</dbReference>
<name>A0A5C1YHJ2_9MICO</name>
<protein>
    <recommendedName>
        <fullName evidence="5">Lipoprotein</fullName>
    </recommendedName>
</protein>
<dbReference type="KEGG" id="ail:FLP10_14140"/>
<evidence type="ECO:0000256" key="1">
    <source>
        <dbReference type="SAM" id="MobiDB-lite"/>
    </source>
</evidence>
<feature type="region of interest" description="Disordered" evidence="1">
    <location>
        <begin position="52"/>
        <end position="126"/>
    </location>
</feature>
<dbReference type="OrthoDB" id="4979603at2"/>
<evidence type="ECO:0000256" key="2">
    <source>
        <dbReference type="SAM" id="SignalP"/>
    </source>
</evidence>